<reference evidence="2" key="1">
    <citation type="submission" date="2022-11" db="EMBL/GenBank/DDBJ databases">
        <title>Chromosomal genome sequence assembly and mating type (MAT) locus characterization of the leprose asexual lichenized fungus Lepraria neglecta (Nyl.) Erichsen.</title>
        <authorList>
            <person name="Allen J.L."/>
            <person name="Pfeffer B."/>
        </authorList>
    </citation>
    <scope>NUCLEOTIDE SEQUENCE</scope>
    <source>
        <strain evidence="2">Allen 5258</strain>
    </source>
</reference>
<feature type="compositionally biased region" description="Basic and acidic residues" evidence="1">
    <location>
        <begin position="54"/>
        <end position="74"/>
    </location>
</feature>
<gene>
    <name evidence="2" type="ORF">OEA41_003404</name>
</gene>
<dbReference type="Proteomes" id="UP001276659">
    <property type="component" value="Unassembled WGS sequence"/>
</dbReference>
<feature type="compositionally biased region" description="Basic and acidic residues" evidence="1">
    <location>
        <begin position="1"/>
        <end position="12"/>
    </location>
</feature>
<name>A0AAD9Z495_9LECA</name>
<evidence type="ECO:0000256" key="1">
    <source>
        <dbReference type="SAM" id="MobiDB-lite"/>
    </source>
</evidence>
<dbReference type="AlphaFoldDB" id="A0AAD9Z495"/>
<sequence>MPLTNLKDEKPANDNAASEWDSLHRLPERVSPPIGSYLREEEDLGGWGPSNAVEEIKPDTNKGSLEQKMEKFATEDDFFA</sequence>
<organism evidence="2 3">
    <name type="scientific">Lepraria neglecta</name>
    <dbReference type="NCBI Taxonomy" id="209136"/>
    <lineage>
        <taxon>Eukaryota</taxon>
        <taxon>Fungi</taxon>
        <taxon>Dikarya</taxon>
        <taxon>Ascomycota</taxon>
        <taxon>Pezizomycotina</taxon>
        <taxon>Lecanoromycetes</taxon>
        <taxon>OSLEUM clade</taxon>
        <taxon>Lecanoromycetidae</taxon>
        <taxon>Lecanorales</taxon>
        <taxon>Lecanorineae</taxon>
        <taxon>Stereocaulaceae</taxon>
        <taxon>Lepraria</taxon>
    </lineage>
</organism>
<dbReference type="EMBL" id="JASNWA010000008">
    <property type="protein sequence ID" value="KAK3171320.1"/>
    <property type="molecule type" value="Genomic_DNA"/>
</dbReference>
<feature type="region of interest" description="Disordered" evidence="1">
    <location>
        <begin position="1"/>
        <end position="80"/>
    </location>
</feature>
<accession>A0AAD9Z495</accession>
<evidence type="ECO:0000313" key="2">
    <source>
        <dbReference type="EMBL" id="KAK3171320.1"/>
    </source>
</evidence>
<keyword evidence="3" id="KW-1185">Reference proteome</keyword>
<evidence type="ECO:0000313" key="3">
    <source>
        <dbReference type="Proteomes" id="UP001276659"/>
    </source>
</evidence>
<proteinExistence type="predicted"/>
<protein>
    <submittedName>
        <fullName evidence="2">Uncharacterized protein</fullName>
    </submittedName>
</protein>
<comment type="caution">
    <text evidence="2">The sequence shown here is derived from an EMBL/GenBank/DDBJ whole genome shotgun (WGS) entry which is preliminary data.</text>
</comment>